<organism evidence="2 3">
    <name type="scientific">Mycena maculata</name>
    <dbReference type="NCBI Taxonomy" id="230809"/>
    <lineage>
        <taxon>Eukaryota</taxon>
        <taxon>Fungi</taxon>
        <taxon>Dikarya</taxon>
        <taxon>Basidiomycota</taxon>
        <taxon>Agaricomycotina</taxon>
        <taxon>Agaricomycetes</taxon>
        <taxon>Agaricomycetidae</taxon>
        <taxon>Agaricales</taxon>
        <taxon>Marasmiineae</taxon>
        <taxon>Mycenaceae</taxon>
        <taxon>Mycena</taxon>
    </lineage>
</organism>
<dbReference type="EMBL" id="JARJLG010000124">
    <property type="protein sequence ID" value="KAJ7741175.1"/>
    <property type="molecule type" value="Genomic_DNA"/>
</dbReference>
<comment type="caution">
    <text evidence="2">The sequence shown here is derived from an EMBL/GenBank/DDBJ whole genome shotgun (WGS) entry which is preliminary data.</text>
</comment>
<evidence type="ECO:0008006" key="4">
    <source>
        <dbReference type="Google" id="ProtNLM"/>
    </source>
</evidence>
<accession>A0AAD7IFL0</accession>
<gene>
    <name evidence="2" type="ORF">DFH07DRAFT_838243</name>
</gene>
<evidence type="ECO:0000313" key="2">
    <source>
        <dbReference type="EMBL" id="KAJ7741175.1"/>
    </source>
</evidence>
<sequence>MASARAVDRARIEDIEANVVLLKRRIHRLRARKKKTQKQLNSYTYPVLTLPAEIISEIFLQCIPVYPLCPRRTGRGSPLLLGQICSEWREVALATPALWRAISLDGCAESENHTDFLESWLSRSGGLSIAPDDFLIIDGPMPQLRHFEIQVQNGDFHAAAFRDVPRLCAATLSDFTYPTELFPWAQLTSLTLVAKSPSDIRPILKQTPHPVLCWLAVQFDFDDDPPITNLLHLESLILMQHWVDDDPPVGYLDGFVLPALRRLQIPDNFFRPDPVEGLASFVSRSGCTLREVLITGEITVPKRSYRRSFPNIPKFLFDRALVDYMAWEATVAEPYYYSSEIWNNTDSEPE</sequence>
<feature type="coiled-coil region" evidence="1">
    <location>
        <begin position="12"/>
        <end position="39"/>
    </location>
</feature>
<keyword evidence="3" id="KW-1185">Reference proteome</keyword>
<reference evidence="2" key="1">
    <citation type="submission" date="2023-03" db="EMBL/GenBank/DDBJ databases">
        <title>Massive genome expansion in bonnet fungi (Mycena s.s.) driven by repeated elements and novel gene families across ecological guilds.</title>
        <authorList>
            <consortium name="Lawrence Berkeley National Laboratory"/>
            <person name="Harder C.B."/>
            <person name="Miyauchi S."/>
            <person name="Viragh M."/>
            <person name="Kuo A."/>
            <person name="Thoen E."/>
            <person name="Andreopoulos B."/>
            <person name="Lu D."/>
            <person name="Skrede I."/>
            <person name="Drula E."/>
            <person name="Henrissat B."/>
            <person name="Morin E."/>
            <person name="Kohler A."/>
            <person name="Barry K."/>
            <person name="LaButti K."/>
            <person name="Morin E."/>
            <person name="Salamov A."/>
            <person name="Lipzen A."/>
            <person name="Mereny Z."/>
            <person name="Hegedus B."/>
            <person name="Baldrian P."/>
            <person name="Stursova M."/>
            <person name="Weitz H."/>
            <person name="Taylor A."/>
            <person name="Grigoriev I.V."/>
            <person name="Nagy L.G."/>
            <person name="Martin F."/>
            <person name="Kauserud H."/>
        </authorList>
    </citation>
    <scope>NUCLEOTIDE SEQUENCE</scope>
    <source>
        <strain evidence="2">CBHHK188m</strain>
    </source>
</reference>
<keyword evidence="1" id="KW-0175">Coiled coil</keyword>
<dbReference type="AlphaFoldDB" id="A0AAD7IFL0"/>
<evidence type="ECO:0000256" key="1">
    <source>
        <dbReference type="SAM" id="Coils"/>
    </source>
</evidence>
<name>A0AAD7IFL0_9AGAR</name>
<evidence type="ECO:0000313" key="3">
    <source>
        <dbReference type="Proteomes" id="UP001215280"/>
    </source>
</evidence>
<proteinExistence type="predicted"/>
<protein>
    <recommendedName>
        <fullName evidence="4">F-box domain-containing protein</fullName>
    </recommendedName>
</protein>
<dbReference type="Proteomes" id="UP001215280">
    <property type="component" value="Unassembled WGS sequence"/>
</dbReference>